<accession>A0AAV5REK7</accession>
<comment type="caution">
    <text evidence="1">The sequence shown here is derived from an EMBL/GenBank/DDBJ whole genome shotgun (WGS) entry which is preliminary data.</text>
</comment>
<evidence type="ECO:0000313" key="1">
    <source>
        <dbReference type="EMBL" id="GMM49878.1"/>
    </source>
</evidence>
<protein>
    <submittedName>
        <fullName evidence="1">Uncharacterized protein</fullName>
    </submittedName>
</protein>
<evidence type="ECO:0000313" key="2">
    <source>
        <dbReference type="Proteomes" id="UP001362899"/>
    </source>
</evidence>
<reference evidence="1 2" key="1">
    <citation type="journal article" date="2023" name="Elife">
        <title>Identification of key yeast species and microbe-microbe interactions impacting larval growth of Drosophila in the wild.</title>
        <authorList>
            <person name="Mure A."/>
            <person name="Sugiura Y."/>
            <person name="Maeda R."/>
            <person name="Honda K."/>
            <person name="Sakurai N."/>
            <person name="Takahashi Y."/>
            <person name="Watada M."/>
            <person name="Katoh T."/>
            <person name="Gotoh A."/>
            <person name="Gotoh Y."/>
            <person name="Taniguchi I."/>
            <person name="Nakamura K."/>
            <person name="Hayashi T."/>
            <person name="Katayama T."/>
            <person name="Uemura T."/>
            <person name="Hattori Y."/>
        </authorList>
    </citation>
    <scope>NUCLEOTIDE SEQUENCE [LARGE SCALE GENOMIC DNA]</scope>
    <source>
        <strain evidence="1 2">SB-73</strain>
    </source>
</reference>
<sequence length="622" mass="71150">MKDLAATLPIVDFKLTPYTLLKLVLELEGFENVSLNPDFWFNGGFQYVINYVSNAPRRKYSECLNDSDFNAILPSLSHELLEGLLTESVECKRTLELWIQLVKTTSTVHLASTKLLLMLVTQILHEAQVATNNSDYATADMHFDIIHSFINFYFRPAYTLGCVYTKKMITTSMFKCIKVDTRFAEEVAVSIIKESLCSNRMETVVETLIEVEKLFIHISSLEHILKMEKLKLLSVILEDLFESAINYGKNDQIIAVRIIHRVMPMYTSKDLLPTFLEGFAVSLKCQSVPALSVQLNILISIIPGGIAGLLKLLYSSDTKTKTETETKMRAINADDCVRFKKLGKASRMIDSQKVFNEVCNYIYNPEGTENALHYGLFLVLAELADAVPRKVRQEFMFTILFTTELHECILHIPSLLPSMKYQYEQEDFAIIYECCMHAFHDTNTAQELSNKLYTYSYKTIETIQSLLEPFLNEQPAIYFQVPAPLCGWLGTLDQASSRVCFCARQIYLTELSKNPNPEPSYRSLFGKLRLSFTDIMDTDEVWTVLETLAKTHYLMQQSGHIKNFLVVNIDALIKSLQWIHEKGVWRCDPQNQLKFRKCVTSVKGLLLKKVVKSSIPYTDILL</sequence>
<name>A0AAV5REK7_STABA</name>
<dbReference type="EMBL" id="BTGC01000003">
    <property type="protein sequence ID" value="GMM49878.1"/>
    <property type="molecule type" value="Genomic_DNA"/>
</dbReference>
<keyword evidence="2" id="KW-1185">Reference proteome</keyword>
<organism evidence="1 2">
    <name type="scientific">Starmerella bacillaris</name>
    <name type="common">Yeast</name>
    <name type="synonym">Candida zemplinina</name>
    <dbReference type="NCBI Taxonomy" id="1247836"/>
    <lineage>
        <taxon>Eukaryota</taxon>
        <taxon>Fungi</taxon>
        <taxon>Dikarya</taxon>
        <taxon>Ascomycota</taxon>
        <taxon>Saccharomycotina</taxon>
        <taxon>Dipodascomycetes</taxon>
        <taxon>Dipodascales</taxon>
        <taxon>Trichomonascaceae</taxon>
        <taxon>Starmerella</taxon>
    </lineage>
</organism>
<dbReference type="AlphaFoldDB" id="A0AAV5REK7"/>
<gene>
    <name evidence="1" type="ORF">DASB73_008360</name>
</gene>
<dbReference type="Proteomes" id="UP001362899">
    <property type="component" value="Unassembled WGS sequence"/>
</dbReference>
<proteinExistence type="predicted"/>